<dbReference type="GO" id="GO:0019120">
    <property type="term" value="F:hydrolase activity, acting on acid halide bonds, in C-halide compounds"/>
    <property type="evidence" value="ECO:0007669"/>
    <property type="project" value="InterPro"/>
</dbReference>
<comment type="similarity">
    <text evidence="1">Belongs to the HAD-like hydrolase superfamily. S-2-haloalkanoic acid dehalogenase family.</text>
</comment>
<dbReference type="STRING" id="1447883.A0A2B7Z2X6"/>
<dbReference type="NCBIfam" id="TIGR01428">
    <property type="entry name" value="HAD_type_II"/>
    <property type="match status" value="1"/>
</dbReference>
<proteinExistence type="inferred from homology"/>
<dbReference type="InterPro" id="IPR051540">
    <property type="entry name" value="S-2-haloacid_dehalogenase"/>
</dbReference>
<dbReference type="SFLD" id="SFLDG01129">
    <property type="entry name" value="C1.5:_HAD__Beta-PGM__Phosphata"/>
    <property type="match status" value="1"/>
</dbReference>
<feature type="chain" id="PRO_5013129479" evidence="3">
    <location>
        <begin position="17"/>
        <end position="236"/>
    </location>
</feature>
<dbReference type="SFLD" id="SFLDS00003">
    <property type="entry name" value="Haloacid_Dehalogenase"/>
    <property type="match status" value="1"/>
</dbReference>
<dbReference type="SUPFAM" id="SSF56784">
    <property type="entry name" value="HAD-like"/>
    <property type="match status" value="1"/>
</dbReference>
<dbReference type="GO" id="GO:0016791">
    <property type="term" value="F:phosphatase activity"/>
    <property type="evidence" value="ECO:0007669"/>
    <property type="project" value="UniProtKB-ARBA"/>
</dbReference>
<dbReference type="EMBL" id="PDNA01000006">
    <property type="protein sequence ID" value="PGH27583.1"/>
    <property type="molecule type" value="Genomic_DNA"/>
</dbReference>
<dbReference type="InterPro" id="IPR023214">
    <property type="entry name" value="HAD_sf"/>
</dbReference>
<dbReference type="PANTHER" id="PTHR43316">
    <property type="entry name" value="HYDROLASE, HALOACID DELAHOGENASE-RELATED"/>
    <property type="match status" value="1"/>
</dbReference>
<protein>
    <submittedName>
        <fullName evidence="4">Haloacid dehalogenase, type II</fullName>
    </submittedName>
</protein>
<dbReference type="PRINTS" id="PR00413">
    <property type="entry name" value="HADHALOGNASE"/>
</dbReference>
<dbReference type="Gene3D" id="1.10.150.240">
    <property type="entry name" value="Putative phosphatase, domain 2"/>
    <property type="match status" value="1"/>
</dbReference>
<dbReference type="OrthoDB" id="4176538at2759"/>
<keyword evidence="3" id="KW-0732">Signal</keyword>
<reference evidence="4 5" key="1">
    <citation type="submission" date="2017-10" db="EMBL/GenBank/DDBJ databases">
        <title>Comparative genomics in systemic dimorphic fungi from Ajellomycetaceae.</title>
        <authorList>
            <person name="Munoz J.F."/>
            <person name="Mcewen J.G."/>
            <person name="Clay O.K."/>
            <person name="Cuomo C.A."/>
        </authorList>
    </citation>
    <scope>NUCLEOTIDE SEQUENCE [LARGE SCALE GENOMIC DNA]</scope>
    <source>
        <strain evidence="4 5">UAMH7299</strain>
    </source>
</reference>
<keyword evidence="5" id="KW-1185">Reference proteome</keyword>
<sequence>MTIVLVFDLYGTLLSAESIARQLGVHFGEAKGTSIAAAWRRYQLEYTWRLNSMGKYDSFSNVTKNSLRHALAEHKVELNGDSISKLMEAYDFLSTFSDVPPALSRVAASPDITAVVFSNGTPSMINNSVLRSQDLSPHAGVFKDIISIDPVQKFKPTPDTYWYLADKVGKQRSEMEDMWLISGNPFDVMGAMNVGMKAAWVDRAGLGWMDAMNGDTSPTIVARNLDELIQKIIEGR</sequence>
<dbReference type="AlphaFoldDB" id="A0A2B7Z2X6"/>
<dbReference type="Gene3D" id="3.40.50.1000">
    <property type="entry name" value="HAD superfamily/HAD-like"/>
    <property type="match status" value="1"/>
</dbReference>
<dbReference type="Pfam" id="PF00702">
    <property type="entry name" value="Hydrolase"/>
    <property type="match status" value="1"/>
</dbReference>
<evidence type="ECO:0000313" key="5">
    <source>
        <dbReference type="Proteomes" id="UP000224634"/>
    </source>
</evidence>
<evidence type="ECO:0000256" key="1">
    <source>
        <dbReference type="ARBA" id="ARBA00008106"/>
    </source>
</evidence>
<dbReference type="InterPro" id="IPR006439">
    <property type="entry name" value="HAD-SF_hydro_IA"/>
</dbReference>
<evidence type="ECO:0000256" key="2">
    <source>
        <dbReference type="ARBA" id="ARBA00022801"/>
    </source>
</evidence>
<evidence type="ECO:0000313" key="4">
    <source>
        <dbReference type="EMBL" id="PGH27583.1"/>
    </source>
</evidence>
<feature type="signal peptide" evidence="3">
    <location>
        <begin position="1"/>
        <end position="16"/>
    </location>
</feature>
<accession>A0A2B7Z2X6</accession>
<dbReference type="NCBIfam" id="TIGR01493">
    <property type="entry name" value="HAD-SF-IA-v2"/>
    <property type="match status" value="1"/>
</dbReference>
<organism evidence="4 5">
    <name type="scientific">Polytolypa hystricis (strain UAMH7299)</name>
    <dbReference type="NCBI Taxonomy" id="1447883"/>
    <lineage>
        <taxon>Eukaryota</taxon>
        <taxon>Fungi</taxon>
        <taxon>Dikarya</taxon>
        <taxon>Ascomycota</taxon>
        <taxon>Pezizomycotina</taxon>
        <taxon>Eurotiomycetes</taxon>
        <taxon>Eurotiomycetidae</taxon>
        <taxon>Onygenales</taxon>
        <taxon>Onygenales incertae sedis</taxon>
        <taxon>Polytolypa</taxon>
    </lineage>
</organism>
<name>A0A2B7Z2X6_POLH7</name>
<dbReference type="InterPro" id="IPR036412">
    <property type="entry name" value="HAD-like_sf"/>
</dbReference>
<dbReference type="InterPro" id="IPR006328">
    <property type="entry name" value="2-HAD"/>
</dbReference>
<comment type="caution">
    <text evidence="4">The sequence shown here is derived from an EMBL/GenBank/DDBJ whole genome shotgun (WGS) entry which is preliminary data.</text>
</comment>
<gene>
    <name evidence="4" type="ORF">AJ80_00825</name>
</gene>
<dbReference type="Proteomes" id="UP000224634">
    <property type="component" value="Unassembled WGS sequence"/>
</dbReference>
<dbReference type="InterPro" id="IPR023198">
    <property type="entry name" value="PGP-like_dom2"/>
</dbReference>
<dbReference type="PANTHER" id="PTHR43316:SF3">
    <property type="entry name" value="HALOACID DEHALOGENASE, TYPE II (AFU_ORTHOLOGUE AFUA_2G07750)-RELATED"/>
    <property type="match status" value="1"/>
</dbReference>
<evidence type="ECO:0000256" key="3">
    <source>
        <dbReference type="SAM" id="SignalP"/>
    </source>
</evidence>
<keyword evidence="2" id="KW-0378">Hydrolase</keyword>